<dbReference type="Proteomes" id="UP000477680">
    <property type="component" value="Chromosome"/>
</dbReference>
<organism evidence="2 3">
    <name type="scientific">Kineobactrum salinum</name>
    <dbReference type="NCBI Taxonomy" id="2708301"/>
    <lineage>
        <taxon>Bacteria</taxon>
        <taxon>Pseudomonadati</taxon>
        <taxon>Pseudomonadota</taxon>
        <taxon>Gammaproteobacteria</taxon>
        <taxon>Cellvibrionales</taxon>
        <taxon>Halieaceae</taxon>
        <taxon>Kineobactrum</taxon>
    </lineage>
</organism>
<dbReference type="KEGG" id="kim:G3T16_07725"/>
<reference evidence="2 3" key="1">
    <citation type="submission" date="2020-02" db="EMBL/GenBank/DDBJ databases">
        <title>Genome sequencing for Kineobactrum sp. M2.</title>
        <authorList>
            <person name="Park S.-J."/>
        </authorList>
    </citation>
    <scope>NUCLEOTIDE SEQUENCE [LARGE SCALE GENOMIC DNA]</scope>
    <source>
        <strain evidence="2 3">M2</strain>
    </source>
</reference>
<protein>
    <recommendedName>
        <fullName evidence="4">Phosphatase PAP2 family protein</fullName>
    </recommendedName>
</protein>
<dbReference type="RefSeq" id="WP_163494544.1">
    <property type="nucleotide sequence ID" value="NZ_CP048711.1"/>
</dbReference>
<keyword evidence="3" id="KW-1185">Reference proteome</keyword>
<keyword evidence="1" id="KW-1133">Transmembrane helix</keyword>
<evidence type="ECO:0000313" key="2">
    <source>
        <dbReference type="EMBL" id="QIB65305.1"/>
    </source>
</evidence>
<dbReference type="EMBL" id="CP048711">
    <property type="protein sequence ID" value="QIB65305.1"/>
    <property type="molecule type" value="Genomic_DNA"/>
</dbReference>
<accession>A0A6C0U4I5</accession>
<feature type="transmembrane region" description="Helical" evidence="1">
    <location>
        <begin position="76"/>
        <end position="97"/>
    </location>
</feature>
<evidence type="ECO:0000256" key="1">
    <source>
        <dbReference type="SAM" id="Phobius"/>
    </source>
</evidence>
<dbReference type="AlphaFoldDB" id="A0A6C0U4I5"/>
<sequence length="143" mass="16048">MASLTLLLFLGLVGQLTDPVEPTLERMILDELLLWHLPFLDTFFRILTWLGSFYLLGPLAALLTIVLFAGRHKWRGYYFSAVFYGASLTTYLLKRLIARDRPGLEESAVIMLPLDSALPSGHSTQALAFALPLAVILWNRGRS</sequence>
<dbReference type="InterPro" id="IPR036938">
    <property type="entry name" value="PAP2/HPO_sf"/>
</dbReference>
<dbReference type="SUPFAM" id="SSF48317">
    <property type="entry name" value="Acid phosphatase/Vanadium-dependent haloperoxidase"/>
    <property type="match status" value="1"/>
</dbReference>
<keyword evidence="1" id="KW-0472">Membrane</keyword>
<evidence type="ECO:0000313" key="3">
    <source>
        <dbReference type="Proteomes" id="UP000477680"/>
    </source>
</evidence>
<proteinExistence type="predicted"/>
<keyword evidence="1" id="KW-0812">Transmembrane</keyword>
<gene>
    <name evidence="2" type="ORF">G3T16_07725</name>
</gene>
<feature type="transmembrane region" description="Helical" evidence="1">
    <location>
        <begin position="43"/>
        <end position="69"/>
    </location>
</feature>
<feature type="transmembrane region" description="Helical" evidence="1">
    <location>
        <begin position="117"/>
        <end position="138"/>
    </location>
</feature>
<evidence type="ECO:0008006" key="4">
    <source>
        <dbReference type="Google" id="ProtNLM"/>
    </source>
</evidence>
<name>A0A6C0U4I5_9GAMM</name>